<accession>Q2AB89</accession>
<proteinExistence type="inferred from homology"/>
<reference evidence="15" key="1">
    <citation type="journal article" date="2006" name="Mol. Biol. Evol.">
        <title>Lineage-specific expansions and contractions of the bitter taste receptor gene repertoire in vertebrates.</title>
        <authorList>
            <consortium name="SMBE Tri-National Young Investigators"/>
            <person name="Go Y."/>
        </authorList>
    </citation>
    <scope>NUCLEOTIDE SEQUENCE</scope>
</reference>
<dbReference type="GO" id="GO:0033038">
    <property type="term" value="F:bitter taste receptor activity"/>
    <property type="evidence" value="ECO:0007669"/>
    <property type="project" value="InterPro"/>
</dbReference>
<keyword evidence="9 13" id="KW-0675">Receptor</keyword>
<evidence type="ECO:0000256" key="14">
    <source>
        <dbReference type="SAM" id="Phobius"/>
    </source>
</evidence>
<evidence type="ECO:0000256" key="8">
    <source>
        <dbReference type="ARBA" id="ARBA00023136"/>
    </source>
</evidence>
<dbReference type="OrthoDB" id="9533783at2759"/>
<evidence type="ECO:0000256" key="1">
    <source>
        <dbReference type="ARBA" id="ARBA00004141"/>
    </source>
</evidence>
<dbReference type="GO" id="GO:0016020">
    <property type="term" value="C:membrane"/>
    <property type="evidence" value="ECO:0007669"/>
    <property type="project" value="UniProtKB-SubCell"/>
</dbReference>
<evidence type="ECO:0000256" key="5">
    <source>
        <dbReference type="ARBA" id="ARBA00022692"/>
    </source>
</evidence>
<evidence type="ECO:0000256" key="11">
    <source>
        <dbReference type="ARBA" id="ARBA00023224"/>
    </source>
</evidence>
<feature type="transmembrane region" description="Helical" evidence="14">
    <location>
        <begin position="188"/>
        <end position="216"/>
    </location>
</feature>
<dbReference type="InterPro" id="IPR030050">
    <property type="entry name" value="TAS2R38"/>
</dbReference>
<evidence type="ECO:0000256" key="3">
    <source>
        <dbReference type="ARBA" id="ARBA00022480"/>
    </source>
</evidence>
<dbReference type="GO" id="GO:0004930">
    <property type="term" value="F:G protein-coupled receptor activity"/>
    <property type="evidence" value="ECO:0007669"/>
    <property type="project" value="UniProtKB-KW"/>
</dbReference>
<dbReference type="PANTHER" id="PTHR11394:SF52">
    <property type="entry name" value="TASTE RECEPTOR TYPE 2 MEMBER 38"/>
    <property type="match status" value="1"/>
</dbReference>
<comment type="subcellular location">
    <subcellularLocation>
        <location evidence="1 13">Membrane</location>
        <topology evidence="1 13">Multi-pass membrane protein</topology>
    </subcellularLocation>
</comment>
<dbReference type="CDD" id="cd15025">
    <property type="entry name" value="7tm_TAS2R38"/>
    <property type="match status" value="1"/>
</dbReference>
<evidence type="ECO:0000313" key="15">
    <source>
        <dbReference type="EMBL" id="BAE80378.1"/>
    </source>
</evidence>
<keyword evidence="8 13" id="KW-0472">Membrane</keyword>
<evidence type="ECO:0000256" key="12">
    <source>
        <dbReference type="RuleBase" id="RU004423"/>
    </source>
</evidence>
<keyword evidence="5 13" id="KW-0812">Transmembrane</keyword>
<sequence length="322" mass="36421">MAPLALAITVSYEAKWIYFSLSILELAIGILSNAFIVLVNAWDLVRRHQLSKFDSVLLCLGASRIFLQILLFMDALHLTHFQVMRDPLSIKYKTVILFGMLVNQTSLWLATWLSILYCAKIARVSHAFLIWLKGWLLMTIPQLLLGSLIFPWLSFFPCIWKHFSLSYSNSTVSFSGNITENSIKERFIFFHFFLLCNLGNIFPFLLFLASSSILIISLGRHMRTMTAQTTGSGDPSLEAHIIALRSLISFLLLYVIGFVATLAAVPFTLLISSKIGVMVCVGIMLTSPSVHSIILILSNNKLKRVLKSILYWLRYFLKACIV</sequence>
<keyword evidence="4 13" id="KW-0716">Sensory transduction</keyword>
<feature type="transmembrane region" description="Helical" evidence="14">
    <location>
        <begin position="247"/>
        <end position="269"/>
    </location>
</feature>
<keyword evidence="11 13" id="KW-0807">Transducer</keyword>
<evidence type="ECO:0000256" key="7">
    <source>
        <dbReference type="ARBA" id="ARBA00023040"/>
    </source>
</evidence>
<dbReference type="SUPFAM" id="SSF81321">
    <property type="entry name" value="Family A G protein-coupled receptor-like"/>
    <property type="match status" value="1"/>
</dbReference>
<evidence type="ECO:0000256" key="13">
    <source>
        <dbReference type="RuleBase" id="RU004424"/>
    </source>
</evidence>
<protein>
    <recommendedName>
        <fullName evidence="13">Taste receptor type 2</fullName>
    </recommendedName>
</protein>
<dbReference type="GeneID" id="664680"/>
<keyword evidence="10" id="KW-0325">Glycoprotein</keyword>
<dbReference type="AlphaFoldDB" id="Q2AB89"/>
<dbReference type="KEGG" id="mdo:664680"/>
<keyword evidence="6 14" id="KW-1133">Transmembrane helix</keyword>
<evidence type="ECO:0000256" key="2">
    <source>
        <dbReference type="ARBA" id="ARBA00007376"/>
    </source>
</evidence>
<dbReference type="EMBL" id="AB249760">
    <property type="protein sequence ID" value="BAE80378.1"/>
    <property type="molecule type" value="Genomic_DNA"/>
</dbReference>
<keyword evidence="7 13" id="KW-0297">G-protein coupled receptor</keyword>
<feature type="transmembrane region" description="Helical" evidence="14">
    <location>
        <begin position="275"/>
        <end position="297"/>
    </location>
</feature>
<dbReference type="CTD" id="5726"/>
<evidence type="ECO:0000256" key="10">
    <source>
        <dbReference type="ARBA" id="ARBA00023180"/>
    </source>
</evidence>
<organism evidence="15">
    <name type="scientific">Monodelphis domestica</name>
    <name type="common">Gray short-tailed opossum</name>
    <dbReference type="NCBI Taxonomy" id="13616"/>
    <lineage>
        <taxon>Eukaryota</taxon>
        <taxon>Metazoa</taxon>
        <taxon>Chordata</taxon>
        <taxon>Craniata</taxon>
        <taxon>Vertebrata</taxon>
        <taxon>Euteleostomi</taxon>
        <taxon>Mammalia</taxon>
        <taxon>Metatheria</taxon>
        <taxon>Didelphimorphia</taxon>
        <taxon>Didelphidae</taxon>
        <taxon>Monodelphis</taxon>
    </lineage>
</organism>
<feature type="transmembrane region" description="Helical" evidence="14">
    <location>
        <begin position="16"/>
        <end position="44"/>
    </location>
</feature>
<feature type="transmembrane region" description="Helical" evidence="14">
    <location>
        <begin position="96"/>
        <end position="118"/>
    </location>
</feature>
<dbReference type="HOGENOM" id="CLU_072337_3_0_1"/>
<dbReference type="FunFam" id="1.20.1070.10:FF:000055">
    <property type="entry name" value="Taste receptor type 2"/>
    <property type="match status" value="1"/>
</dbReference>
<dbReference type="RefSeq" id="NP_001034962.1">
    <property type="nucleotide sequence ID" value="NM_001039873.1"/>
</dbReference>
<feature type="transmembrane region" description="Helical" evidence="14">
    <location>
        <begin position="130"/>
        <end position="153"/>
    </location>
</feature>
<dbReference type="Pfam" id="PF05296">
    <property type="entry name" value="TAS2R"/>
    <property type="match status" value="1"/>
</dbReference>
<keyword evidence="3 13" id="KW-0919">Taste</keyword>
<evidence type="ECO:0000256" key="9">
    <source>
        <dbReference type="ARBA" id="ARBA00023170"/>
    </source>
</evidence>
<name>Q2AB89_MONDO</name>
<dbReference type="PANTHER" id="PTHR11394">
    <property type="entry name" value="TASTE RECEPTOR TYPE 2"/>
    <property type="match status" value="1"/>
</dbReference>
<feature type="transmembrane region" description="Helical" evidence="14">
    <location>
        <begin position="56"/>
        <end position="76"/>
    </location>
</feature>
<evidence type="ECO:0000256" key="4">
    <source>
        <dbReference type="ARBA" id="ARBA00022606"/>
    </source>
</evidence>
<dbReference type="InterPro" id="IPR007960">
    <property type="entry name" value="TAS2R"/>
</dbReference>
<comment type="similarity">
    <text evidence="2 12">Belongs to the G-protein coupled receptor T2R family.</text>
</comment>
<evidence type="ECO:0000256" key="6">
    <source>
        <dbReference type="ARBA" id="ARBA00022989"/>
    </source>
</evidence>